<dbReference type="Proteomes" id="UP000050515">
    <property type="component" value="Unassembled WGS sequence"/>
</dbReference>
<comment type="caution">
    <text evidence="3">The sequence shown here is derived from an EMBL/GenBank/DDBJ whole genome shotgun (WGS) entry which is preliminary data.</text>
</comment>
<name>A0A0Q0RWE1_9ARCH</name>
<dbReference type="RefSeq" id="WP_054963978.1">
    <property type="nucleotide sequence ID" value="NZ_LJCQ01000134.1"/>
</dbReference>
<feature type="domain" description="Zinc-ribbon" evidence="1">
    <location>
        <begin position="66"/>
        <end position="87"/>
    </location>
</feature>
<organism evidence="3 4">
    <name type="scientific">Acidiplasma aeolicum</name>
    <dbReference type="NCBI Taxonomy" id="507754"/>
    <lineage>
        <taxon>Archaea</taxon>
        <taxon>Methanobacteriati</taxon>
        <taxon>Thermoplasmatota</taxon>
        <taxon>Thermoplasmata</taxon>
        <taxon>Thermoplasmatales</taxon>
        <taxon>Ferroplasmaceae</taxon>
        <taxon>Acidiplasma</taxon>
    </lineage>
</organism>
<evidence type="ECO:0000313" key="2">
    <source>
        <dbReference type="EMBL" id="KPV47091.1"/>
    </source>
</evidence>
<reference evidence="2 5" key="1">
    <citation type="submission" date="2015-09" db="EMBL/GenBank/DDBJ databases">
        <title>Draft genome sequence of Acidiplasma aeolicum DSM 18409.</title>
        <authorList>
            <person name="Hemp J."/>
        </authorList>
    </citation>
    <scope>NUCLEOTIDE SEQUENCE [LARGE SCALE GENOMIC DNA]</scope>
    <source>
        <strain evidence="2 5">V</strain>
    </source>
</reference>
<dbReference type="EMBL" id="LKBG01000252">
    <property type="protein sequence ID" value="KQB34192.1"/>
    <property type="molecule type" value="Genomic_DNA"/>
</dbReference>
<dbReference type="PATRIC" id="fig|507754.4.peg.1023"/>
<reference evidence="3 4" key="2">
    <citation type="submission" date="2015-09" db="EMBL/GenBank/DDBJ databases">
        <title>Heavy metals and arsenic resistance mechanisms in polyextremophilic archaea of the family Ferroplasmaceae.</title>
        <authorList>
            <person name="Bulaev A.G."/>
            <person name="Kanygina A.V."/>
        </authorList>
    </citation>
    <scope>NUCLEOTIDE SEQUENCE [LARGE SCALE GENOMIC DNA]</scope>
    <source>
        <strain evidence="3 4">VT</strain>
    </source>
</reference>
<evidence type="ECO:0000313" key="5">
    <source>
        <dbReference type="Proteomes" id="UP000050515"/>
    </source>
</evidence>
<dbReference type="EMBL" id="LJCQ01000134">
    <property type="protein sequence ID" value="KPV47091.1"/>
    <property type="molecule type" value="Genomic_DNA"/>
</dbReference>
<dbReference type="InterPro" id="IPR026870">
    <property type="entry name" value="Zinc_ribbon_dom"/>
</dbReference>
<sequence>MADLDLSNVPIASVMDGDKIGQIIIEKFTLKPFCEMCNSFDCIHVKYAMSFKQVRKNFIESVKRICHNCGHYNDNDANYCVHCGKKLAKSGDDKQ</sequence>
<keyword evidence="4" id="KW-1185">Reference proteome</keyword>
<dbReference type="InterPro" id="IPR036427">
    <property type="entry name" value="Bromodomain-like_sf"/>
</dbReference>
<evidence type="ECO:0000313" key="3">
    <source>
        <dbReference type="EMBL" id="KQB34192.1"/>
    </source>
</evidence>
<dbReference type="Proteomes" id="UP000050320">
    <property type="component" value="Unassembled WGS sequence"/>
</dbReference>
<dbReference type="AlphaFoldDB" id="A0A0Q0RWE1"/>
<dbReference type="OrthoDB" id="77408at2157"/>
<dbReference type="SUPFAM" id="SSF47370">
    <property type="entry name" value="Bromodomain"/>
    <property type="match status" value="1"/>
</dbReference>
<evidence type="ECO:0000313" key="4">
    <source>
        <dbReference type="Proteomes" id="UP000050320"/>
    </source>
</evidence>
<protein>
    <recommendedName>
        <fullName evidence="1">Zinc-ribbon domain-containing protein</fullName>
    </recommendedName>
</protein>
<evidence type="ECO:0000259" key="1">
    <source>
        <dbReference type="Pfam" id="PF13240"/>
    </source>
</evidence>
<dbReference type="Pfam" id="PF13240">
    <property type="entry name" value="Zn_Ribbon_1"/>
    <property type="match status" value="1"/>
</dbReference>
<proteinExistence type="predicted"/>
<gene>
    <name evidence="3" type="ORF">AOG54_05550</name>
    <name evidence="2" type="ORF">SE19_02565</name>
</gene>
<accession>A0A0Q0RWE1</accession>